<evidence type="ECO:0000313" key="1">
    <source>
        <dbReference type="EMBL" id="KAJ0008225.1"/>
    </source>
</evidence>
<protein>
    <submittedName>
        <fullName evidence="1">Uncharacterized protein</fullName>
    </submittedName>
</protein>
<sequence>MKSEKVIMMAFFGKFGSILRQTASGQIAGEISALKPSIYQAIRCMSSKLFVGGLPYRCDDQSLREAFSKYGHVTKATVSLHHETGRSRGFGFVTYRSKKEASSAIQALEWTGDSTCFFSMLGDDLYGRRVRVEACSPRGGCSIASGRYEFTSTSFGGGPATAYGGFDGCRWIVYRNGLVGFIGESE</sequence>
<name>A0ACC0X2Q2_9ROSI</name>
<reference evidence="2" key="1">
    <citation type="journal article" date="2023" name="G3 (Bethesda)">
        <title>Genome assembly and association tests identify interacting loci associated with vigor, precocity, and sex in interspecific pistachio rootstocks.</title>
        <authorList>
            <person name="Palmer W."/>
            <person name="Jacygrad E."/>
            <person name="Sagayaradj S."/>
            <person name="Cavanaugh K."/>
            <person name="Han R."/>
            <person name="Bertier L."/>
            <person name="Beede B."/>
            <person name="Kafkas S."/>
            <person name="Golino D."/>
            <person name="Preece J."/>
            <person name="Michelmore R."/>
        </authorList>
    </citation>
    <scope>NUCLEOTIDE SEQUENCE [LARGE SCALE GENOMIC DNA]</scope>
</reference>
<dbReference type="EMBL" id="CM047750">
    <property type="protein sequence ID" value="KAJ0008225.1"/>
    <property type="molecule type" value="Genomic_DNA"/>
</dbReference>
<dbReference type="Proteomes" id="UP001163603">
    <property type="component" value="Chromosome 15"/>
</dbReference>
<keyword evidence="2" id="KW-1185">Reference proteome</keyword>
<gene>
    <name evidence="1" type="ORF">Pint_28976</name>
</gene>
<accession>A0ACC0X2Q2</accession>
<comment type="caution">
    <text evidence="1">The sequence shown here is derived from an EMBL/GenBank/DDBJ whole genome shotgun (WGS) entry which is preliminary data.</text>
</comment>
<organism evidence="1 2">
    <name type="scientific">Pistacia integerrima</name>
    <dbReference type="NCBI Taxonomy" id="434235"/>
    <lineage>
        <taxon>Eukaryota</taxon>
        <taxon>Viridiplantae</taxon>
        <taxon>Streptophyta</taxon>
        <taxon>Embryophyta</taxon>
        <taxon>Tracheophyta</taxon>
        <taxon>Spermatophyta</taxon>
        <taxon>Magnoliopsida</taxon>
        <taxon>eudicotyledons</taxon>
        <taxon>Gunneridae</taxon>
        <taxon>Pentapetalae</taxon>
        <taxon>rosids</taxon>
        <taxon>malvids</taxon>
        <taxon>Sapindales</taxon>
        <taxon>Anacardiaceae</taxon>
        <taxon>Pistacia</taxon>
    </lineage>
</organism>
<proteinExistence type="predicted"/>
<evidence type="ECO:0000313" key="2">
    <source>
        <dbReference type="Proteomes" id="UP001163603"/>
    </source>
</evidence>